<dbReference type="KEGG" id="agi:FSB73_09525"/>
<dbReference type="RefSeq" id="WP_146781300.1">
    <property type="nucleotide sequence ID" value="NZ_CP042434.1"/>
</dbReference>
<accession>A0A5B8VJY7</accession>
<sequence length="431" mass="49992">MRGSYKKRAPSPVYSSPNQLSFEGFETPFEQHLDVNNRWIFLAKHIPWDRIVGVYDKVFSSTEGRKPLNGRLVLGSLMIKHLCKLSDRETIASIQENMYMQYFVGYTSFTRKAPFSATLFVEFRKRLTEDLLAKINDIVATHAINFEAGQHVEFPSDEPGKPDDNSPCETEPSAKISTTENEGSQEGQLLKEALKEQETGNGEEIKNEGQLLMDATVSPQNIAYPTDLKLLNVTREKCEELIDNVHIPQLHGKKPRTYRNTARKEFLNVSKKKRKSKNLIRSAIRKQLGYIKRDLKHIETLLANSKHNPLTQKEREYLETIKKIYAQQLYMYENRTHTVEDRIVNLHQPYVRPIVRGKEKSKVEFGAKIQASLVKGFVFLDHISWDAFNESSYLLNSVEKYKKQFGYYPYEVLADQIYCTRENRKLLKEKT</sequence>
<dbReference type="PANTHER" id="PTHR33803:SF3">
    <property type="entry name" value="BLL1974 PROTEIN"/>
    <property type="match status" value="1"/>
</dbReference>
<organism evidence="3 4">
    <name type="scientific">Arachidicoccus ginsenosidivorans</name>
    <dbReference type="NCBI Taxonomy" id="496057"/>
    <lineage>
        <taxon>Bacteria</taxon>
        <taxon>Pseudomonadati</taxon>
        <taxon>Bacteroidota</taxon>
        <taxon>Chitinophagia</taxon>
        <taxon>Chitinophagales</taxon>
        <taxon>Chitinophagaceae</taxon>
        <taxon>Arachidicoccus</taxon>
    </lineage>
</organism>
<gene>
    <name evidence="3" type="ORF">FSB73_09525</name>
</gene>
<evidence type="ECO:0000313" key="3">
    <source>
        <dbReference type="EMBL" id="QEC71867.1"/>
    </source>
</evidence>
<evidence type="ECO:0000259" key="2">
    <source>
        <dbReference type="Pfam" id="PF05598"/>
    </source>
</evidence>
<keyword evidence="4" id="KW-1185">Reference proteome</keyword>
<dbReference type="EMBL" id="CP042434">
    <property type="protein sequence ID" value="QEC71867.1"/>
    <property type="molecule type" value="Genomic_DNA"/>
</dbReference>
<name>A0A5B8VJY7_9BACT</name>
<feature type="compositionally biased region" description="Polar residues" evidence="1">
    <location>
        <begin position="175"/>
        <end position="187"/>
    </location>
</feature>
<dbReference type="NCBIfam" id="NF033578">
    <property type="entry name" value="transpos_IS5_1"/>
    <property type="match status" value="1"/>
</dbReference>
<evidence type="ECO:0000256" key="1">
    <source>
        <dbReference type="SAM" id="MobiDB-lite"/>
    </source>
</evidence>
<feature type="domain" description="Transposase InsH N-terminal" evidence="2">
    <location>
        <begin position="29"/>
        <end position="126"/>
    </location>
</feature>
<protein>
    <submittedName>
        <fullName evidence="3">IS5 family transposase</fullName>
    </submittedName>
</protein>
<reference evidence="3 4" key="1">
    <citation type="journal article" date="2017" name="Int. J. Syst. Evol. Microbiol.">
        <title>Arachidicoccus ginsenosidivorans sp. nov., with ginsenoside-converting activity isolated from ginseng cultivating soil.</title>
        <authorList>
            <person name="Siddiqi M.Z."/>
            <person name="Aslam Z."/>
            <person name="Im W.T."/>
        </authorList>
    </citation>
    <scope>NUCLEOTIDE SEQUENCE [LARGE SCALE GENOMIC DNA]</scope>
    <source>
        <strain evidence="3 4">Gsoil 809</strain>
    </source>
</reference>
<dbReference type="AlphaFoldDB" id="A0A5B8VJY7"/>
<dbReference type="InterPro" id="IPR008490">
    <property type="entry name" value="Transposase_InsH_N"/>
</dbReference>
<dbReference type="OrthoDB" id="1454687at2"/>
<dbReference type="Proteomes" id="UP000321291">
    <property type="component" value="Chromosome"/>
</dbReference>
<dbReference type="PANTHER" id="PTHR33803">
    <property type="entry name" value="IS1478 TRANSPOSASE"/>
    <property type="match status" value="1"/>
</dbReference>
<evidence type="ECO:0000313" key="4">
    <source>
        <dbReference type="Proteomes" id="UP000321291"/>
    </source>
</evidence>
<proteinExistence type="predicted"/>
<feature type="region of interest" description="Disordered" evidence="1">
    <location>
        <begin position="152"/>
        <end position="187"/>
    </location>
</feature>
<dbReference type="InterPro" id="IPR047710">
    <property type="entry name" value="Transpos_IS5-like"/>
</dbReference>
<dbReference type="Pfam" id="PF05598">
    <property type="entry name" value="DUF772"/>
    <property type="match status" value="1"/>
</dbReference>